<dbReference type="HOGENOM" id="CLU_023842_2_0_2"/>
<proteinExistence type="inferred from homology"/>
<evidence type="ECO:0000313" key="7">
    <source>
        <dbReference type="EMBL" id="AIG97420.1"/>
    </source>
</evidence>
<comment type="catalytic activity">
    <reaction evidence="3">
        <text>ATP + H2O = ADP + phosphate + H(+)</text>
        <dbReference type="Rhea" id="RHEA:13065"/>
        <dbReference type="ChEBI" id="CHEBI:15377"/>
        <dbReference type="ChEBI" id="CHEBI:15378"/>
        <dbReference type="ChEBI" id="CHEBI:30616"/>
        <dbReference type="ChEBI" id="CHEBI:43474"/>
        <dbReference type="ChEBI" id="CHEBI:456216"/>
        <dbReference type="EC" id="5.6.2.3"/>
    </reaction>
</comment>
<dbReference type="GeneID" id="24794145"/>
<dbReference type="EMBL" id="CP006577">
    <property type="protein sequence ID" value="AIG97420.1"/>
    <property type="molecule type" value="Genomic_DNA"/>
</dbReference>
<dbReference type="AlphaFoldDB" id="A0A075WAK2"/>
<evidence type="ECO:0000256" key="2">
    <source>
        <dbReference type="ARBA" id="ARBA00034617"/>
    </source>
</evidence>
<evidence type="ECO:0000259" key="6">
    <source>
        <dbReference type="Pfam" id="PF01935"/>
    </source>
</evidence>
<comment type="similarity">
    <text evidence="1">Belongs to the HerA family.</text>
</comment>
<dbReference type="InterPro" id="IPR002789">
    <property type="entry name" value="HerA_central"/>
</dbReference>
<gene>
    <name evidence="7" type="ORF">AFULGI_00006190</name>
</gene>
<dbReference type="KEGG" id="afg:AFULGI_00006190"/>
<dbReference type="Proteomes" id="UP000028501">
    <property type="component" value="Chromosome"/>
</dbReference>
<evidence type="ECO:0000256" key="4">
    <source>
        <dbReference type="ARBA" id="ARBA00048988"/>
    </source>
</evidence>
<keyword evidence="5" id="KW-0175">Coiled coil</keyword>
<evidence type="ECO:0000256" key="3">
    <source>
        <dbReference type="ARBA" id="ARBA00048954"/>
    </source>
</evidence>
<dbReference type="Pfam" id="PF01935">
    <property type="entry name" value="DUF87"/>
    <property type="match status" value="1"/>
</dbReference>
<dbReference type="RefSeq" id="WP_197030944.1">
    <property type="nucleotide sequence ID" value="NZ_CP006577.1"/>
</dbReference>
<evidence type="ECO:0000313" key="8">
    <source>
        <dbReference type="Proteomes" id="UP000028501"/>
    </source>
</evidence>
<evidence type="ECO:0000256" key="5">
    <source>
        <dbReference type="SAM" id="Coils"/>
    </source>
</evidence>
<comment type="catalytic activity">
    <reaction evidence="2">
        <text>Couples ATP hydrolysis with the unwinding of duplex DNA by translocating in the 3'-5' direction.</text>
        <dbReference type="EC" id="5.6.2.4"/>
    </reaction>
</comment>
<dbReference type="InterPro" id="IPR008571">
    <property type="entry name" value="HerA-like"/>
</dbReference>
<dbReference type="Gene3D" id="3.40.50.300">
    <property type="entry name" value="P-loop containing nucleotide triphosphate hydrolases"/>
    <property type="match status" value="2"/>
</dbReference>
<protein>
    <submittedName>
        <fullName evidence="7">Putative ATPase</fullName>
    </submittedName>
</protein>
<dbReference type="GO" id="GO:0043139">
    <property type="term" value="F:5'-3' DNA helicase activity"/>
    <property type="evidence" value="ECO:0007669"/>
    <property type="project" value="UniProtKB-EC"/>
</dbReference>
<comment type="catalytic activity">
    <reaction evidence="4">
        <text>ATP + H2O = ADP + phosphate + H(+)</text>
        <dbReference type="Rhea" id="RHEA:13065"/>
        <dbReference type="ChEBI" id="CHEBI:15377"/>
        <dbReference type="ChEBI" id="CHEBI:15378"/>
        <dbReference type="ChEBI" id="CHEBI:30616"/>
        <dbReference type="ChEBI" id="CHEBI:43474"/>
        <dbReference type="ChEBI" id="CHEBI:456216"/>
        <dbReference type="EC" id="5.6.2.4"/>
    </reaction>
</comment>
<name>A0A075WAK2_ARCFL</name>
<dbReference type="SUPFAM" id="SSF52540">
    <property type="entry name" value="P-loop containing nucleoside triphosphate hydrolases"/>
    <property type="match status" value="1"/>
</dbReference>
<dbReference type="InterPro" id="IPR027417">
    <property type="entry name" value="P-loop_NTPase"/>
</dbReference>
<feature type="coiled-coil region" evidence="5">
    <location>
        <begin position="489"/>
        <end position="520"/>
    </location>
</feature>
<dbReference type="PANTHER" id="PTHR42957">
    <property type="entry name" value="HELICASE MJ1565-RELATED"/>
    <property type="match status" value="1"/>
</dbReference>
<dbReference type="GO" id="GO:0043138">
    <property type="term" value="F:3'-5' DNA helicase activity"/>
    <property type="evidence" value="ECO:0007669"/>
    <property type="project" value="UniProtKB-EC"/>
</dbReference>
<accession>A0A075WAK2</accession>
<feature type="domain" description="Helicase HerA central" evidence="6">
    <location>
        <begin position="138"/>
        <end position="348"/>
    </location>
</feature>
<evidence type="ECO:0000256" key="1">
    <source>
        <dbReference type="ARBA" id="ARBA00007816"/>
    </source>
</evidence>
<organism evidence="7 8">
    <name type="scientific">Archaeoglobus fulgidus DSM 8774</name>
    <dbReference type="NCBI Taxonomy" id="1344584"/>
    <lineage>
        <taxon>Archaea</taxon>
        <taxon>Methanobacteriati</taxon>
        <taxon>Methanobacteriota</taxon>
        <taxon>Archaeoglobi</taxon>
        <taxon>Archaeoglobales</taxon>
        <taxon>Archaeoglobaceae</taxon>
        <taxon>Archaeoglobus</taxon>
    </lineage>
</organism>
<reference evidence="7 8" key="1">
    <citation type="submission" date="2013-07" db="EMBL/GenBank/DDBJ databases">
        <title>Genome of Archaeoglobus fulgidus.</title>
        <authorList>
            <person name="Fiebig A."/>
            <person name="Birkeland N.-K."/>
        </authorList>
    </citation>
    <scope>NUCLEOTIDE SEQUENCE [LARGE SCALE GENOMIC DNA]</scope>
    <source>
        <strain evidence="7 8">DSM 8774</strain>
    </source>
</reference>
<sequence>MLGSLEKLGVVVGEASPTEFYFVTDENKHPPRWEYVLVKSTENIDGEDVEVDVIAQIDAIYSSSMALSGKASLETVEKIKEAGLVDRKLFAKARVLGFLYEGIVLQPRRAIYPGNDVFKAPESILKEFYSYPEEEGLFIGHLITRQDVPVSISVRGFRRHLAILAQTGAGKSYAAGVLLEELLKKGATVVVLDPHADYVFLSRRKDGTTFSDRISVFRTPESTGRYDESQIGKKINSYEVKFSDLSIDEIVTVCGISERWTKIIGAIQEAIEDLGKSYSLNDLIKKLEERGDPDSLRALNYVKRLSKIRVFGSATTDIEKLLKPKHIYVVDLSGLDDRVSDYIAFRILSGIYEKAETQQYRYPVFVFVEEAHRFIPNRGNTLSKGIIKRIAAEGRKFGVFLVLITQRPYKIDPDALSQCNSQIIMRMTNPEDQKAVKNSSERMSESLLNDLPGLNVGEAVIVGEVTRAPVMVRIRQRETEEGGADIDVVEKLREAVKEAEEEEESREERLREELNMYRDMVGGEL</sequence>
<dbReference type="PANTHER" id="PTHR42957:SF1">
    <property type="entry name" value="HELICASE MJ1565-RELATED"/>
    <property type="match status" value="1"/>
</dbReference>